<accession>A0A8J3ZGI1</accession>
<protein>
    <submittedName>
        <fullName evidence="1">Tryptophan 2,3-dioxygenase KynA</fullName>
    </submittedName>
</protein>
<keyword evidence="2" id="KW-1185">Reference proteome</keyword>
<gene>
    <name evidence="1" type="primary">kynA</name>
    <name evidence="1" type="ORF">Vau01_084540</name>
</gene>
<dbReference type="RefSeq" id="WP_204005601.1">
    <property type="nucleotide sequence ID" value="NZ_BOPG01000061.1"/>
</dbReference>
<sequence length="384" mass="42482">MANPAVSPEVSSEFERWLDGEFVELNTQLEEAYFRAHVEIVRGDPDLDARREAILFDGAKFAAAVLDAGDLPTDPVARYQLLGSVGGYLASCRRHQIDKGHAEVLAPAWTLAWTLAAPLGVAPRYVFAHQCLYGHRLFTSLDDERIFVTYNALGVLAYRRAAHALRQIPPMGVAAPMAGYLLADARSALDDVLRFNTQLAAELDVDRFFYNVRPYFKSYRVGTAEYRGANAGDFAGINEIDLLLGLCRRDDPFYGRILTEKAPYVPPEDQEPLKAAGTGESILAQFQRAGRTDQVRENARIFLDVCRLHGAAYSFHHNRLVRPFLVEPAEHAPDAEDLTASGPPLPVVLEFLERLGDLRAARNRPGLATAHGDLARLRESLDAA</sequence>
<dbReference type="Gene3D" id="1.20.58.480">
    <property type="match status" value="1"/>
</dbReference>
<dbReference type="Gene3D" id="1.20.58.600">
    <property type="match status" value="1"/>
</dbReference>
<name>A0A8J3ZGI1_9ACTN</name>
<reference evidence="1" key="1">
    <citation type="submission" date="2021-01" db="EMBL/GenBank/DDBJ databases">
        <title>Whole genome shotgun sequence of Virgisporangium aurantiacum NBRC 16421.</title>
        <authorList>
            <person name="Komaki H."/>
            <person name="Tamura T."/>
        </authorList>
    </citation>
    <scope>NUCLEOTIDE SEQUENCE</scope>
    <source>
        <strain evidence="1">NBRC 16421</strain>
    </source>
</reference>
<evidence type="ECO:0000313" key="1">
    <source>
        <dbReference type="EMBL" id="GIJ60938.1"/>
    </source>
</evidence>
<proteinExistence type="predicted"/>
<dbReference type="Pfam" id="PF08933">
    <property type="entry name" value="PrnB"/>
    <property type="match status" value="1"/>
</dbReference>
<dbReference type="GO" id="GO:0019441">
    <property type="term" value="P:L-tryptophan catabolic process to kynurenine"/>
    <property type="evidence" value="ECO:0007669"/>
    <property type="project" value="InterPro"/>
</dbReference>
<organism evidence="1 2">
    <name type="scientific">Virgisporangium aurantiacum</name>
    <dbReference type="NCBI Taxonomy" id="175570"/>
    <lineage>
        <taxon>Bacteria</taxon>
        <taxon>Bacillati</taxon>
        <taxon>Actinomycetota</taxon>
        <taxon>Actinomycetes</taxon>
        <taxon>Micromonosporales</taxon>
        <taxon>Micromonosporaceae</taxon>
        <taxon>Virgisporangium</taxon>
    </lineage>
</organism>
<comment type="caution">
    <text evidence="1">The sequence shown here is derived from an EMBL/GenBank/DDBJ whole genome shotgun (WGS) entry which is preliminary data.</text>
</comment>
<dbReference type="InterPro" id="IPR015029">
    <property type="entry name" value="PrnB"/>
</dbReference>
<evidence type="ECO:0000313" key="2">
    <source>
        <dbReference type="Proteomes" id="UP000612585"/>
    </source>
</evidence>
<dbReference type="Proteomes" id="UP000612585">
    <property type="component" value="Unassembled WGS sequence"/>
</dbReference>
<dbReference type="AlphaFoldDB" id="A0A8J3ZGI1"/>
<dbReference type="SUPFAM" id="SSF140959">
    <property type="entry name" value="Indolic compounds 2,3-dioxygenase-like"/>
    <property type="match status" value="1"/>
</dbReference>
<dbReference type="EMBL" id="BOPG01000061">
    <property type="protein sequence ID" value="GIJ60938.1"/>
    <property type="molecule type" value="Genomic_DNA"/>
</dbReference>
<dbReference type="InterPro" id="IPR037217">
    <property type="entry name" value="Trp/Indoleamine_2_3_dOase-like"/>
</dbReference>
<dbReference type="GO" id="GO:0046872">
    <property type="term" value="F:metal ion binding"/>
    <property type="evidence" value="ECO:0007669"/>
    <property type="project" value="InterPro"/>
</dbReference>
<dbReference type="GO" id="GO:0020037">
    <property type="term" value="F:heme binding"/>
    <property type="evidence" value="ECO:0007669"/>
    <property type="project" value="InterPro"/>
</dbReference>